<keyword evidence="13" id="KW-1185">Reference proteome</keyword>
<dbReference type="SMART" id="SM00304">
    <property type="entry name" value="HAMP"/>
    <property type="match status" value="1"/>
</dbReference>
<evidence type="ECO:0000256" key="1">
    <source>
        <dbReference type="ARBA" id="ARBA00000085"/>
    </source>
</evidence>
<dbReference type="InterPro" id="IPR003660">
    <property type="entry name" value="HAMP_dom"/>
</dbReference>
<dbReference type="PROSITE" id="PS50885">
    <property type="entry name" value="HAMP"/>
    <property type="match status" value="1"/>
</dbReference>
<dbReference type="SUPFAM" id="SSF158472">
    <property type="entry name" value="HAMP domain-like"/>
    <property type="match status" value="1"/>
</dbReference>
<keyword evidence="7" id="KW-0418">Kinase</keyword>
<organism evidence="12 13">
    <name type="scientific">Dechloromonas hankyongensis</name>
    <dbReference type="NCBI Taxonomy" id="2908002"/>
    <lineage>
        <taxon>Bacteria</taxon>
        <taxon>Pseudomonadati</taxon>
        <taxon>Pseudomonadota</taxon>
        <taxon>Betaproteobacteria</taxon>
        <taxon>Rhodocyclales</taxon>
        <taxon>Azonexaceae</taxon>
        <taxon>Dechloromonas</taxon>
    </lineage>
</organism>
<dbReference type="InterPro" id="IPR036097">
    <property type="entry name" value="HisK_dim/P_sf"/>
</dbReference>
<evidence type="ECO:0000259" key="11">
    <source>
        <dbReference type="PROSITE" id="PS50885"/>
    </source>
</evidence>
<keyword evidence="6" id="KW-0547">Nucleotide-binding</keyword>
<dbReference type="RefSeq" id="WP_275709997.1">
    <property type="nucleotide sequence ID" value="NZ_JAKLTN010000002.1"/>
</dbReference>
<dbReference type="PANTHER" id="PTHR43065:SF10">
    <property type="entry name" value="PEROXIDE STRESS-ACTIVATED HISTIDINE KINASE MAK3"/>
    <property type="match status" value="1"/>
</dbReference>
<sequence length="468" mass="51763">MLAIYFSIVTLVIAFERKTMLDSVALLQSINAREEYLVGLNYAVSRAVISVNENYFAPDVEASGKMLALEVEALLPGLSRLQSAYPELTESRVTLERMVRELVEEPSRASIADLRAAMHRMVLALDRVTVDVAAKKTMFAEQYHSSFERLTTEWLSFGGLALILVAVVFKVFFRGLALDVERVRRHATRVLRGEPSSKLVHKRKDELGLLMDAVNSMQDELARRESELELTRQQSFHKEKMAAVGSLAAAVAHEINNPLSAIVGVAQAMNSECQDTGCSRYGEQCHPEMILEQATRVMHITRQISEFSVPQSQDAELTDLNSLLRSTANFVKFDRRFRRIDLVLELDGNLPAVVLVADHMVQVAMNLLINAADALGSIEGRSPQIRLVTSCDEQWVSAKVIDDGTGIPAETLPHVFEERFTTKGKGRGSGLGLSVCRSLIMKAGGTIEIRSEEGVGTEVEIRLPAPVL</sequence>
<dbReference type="SMART" id="SM00387">
    <property type="entry name" value="HATPase_c"/>
    <property type="match status" value="1"/>
</dbReference>
<keyword evidence="8 12" id="KW-0067">ATP-binding</keyword>
<comment type="caution">
    <text evidence="12">The sequence shown here is derived from an EMBL/GenBank/DDBJ whole genome shotgun (WGS) entry which is preliminary data.</text>
</comment>
<dbReference type="Gene3D" id="3.30.565.10">
    <property type="entry name" value="Histidine kinase-like ATPase, C-terminal domain"/>
    <property type="match status" value="1"/>
</dbReference>
<accession>A0ABS9K1Y7</accession>
<dbReference type="InterPro" id="IPR003594">
    <property type="entry name" value="HATPase_dom"/>
</dbReference>
<dbReference type="PANTHER" id="PTHR43065">
    <property type="entry name" value="SENSOR HISTIDINE KINASE"/>
    <property type="match status" value="1"/>
</dbReference>
<evidence type="ECO:0000256" key="4">
    <source>
        <dbReference type="ARBA" id="ARBA00022553"/>
    </source>
</evidence>
<dbReference type="SMART" id="SM00388">
    <property type="entry name" value="HisKA"/>
    <property type="match status" value="1"/>
</dbReference>
<dbReference type="PRINTS" id="PR00344">
    <property type="entry name" value="BCTRLSENSOR"/>
</dbReference>
<dbReference type="InterPro" id="IPR004358">
    <property type="entry name" value="Sig_transdc_His_kin-like_C"/>
</dbReference>
<dbReference type="SUPFAM" id="SSF47384">
    <property type="entry name" value="Homodimeric domain of signal transducing histidine kinase"/>
    <property type="match status" value="1"/>
</dbReference>
<dbReference type="InterPro" id="IPR005467">
    <property type="entry name" value="His_kinase_dom"/>
</dbReference>
<dbReference type="Pfam" id="PF00512">
    <property type="entry name" value="HisKA"/>
    <property type="match status" value="1"/>
</dbReference>
<evidence type="ECO:0000259" key="10">
    <source>
        <dbReference type="PROSITE" id="PS50109"/>
    </source>
</evidence>
<evidence type="ECO:0000256" key="8">
    <source>
        <dbReference type="ARBA" id="ARBA00022840"/>
    </source>
</evidence>
<comment type="subcellular location">
    <subcellularLocation>
        <location evidence="2">Membrane</location>
    </subcellularLocation>
</comment>
<dbReference type="EC" id="2.7.13.3" evidence="3"/>
<name>A0ABS9K1Y7_9RHOO</name>
<reference evidence="12" key="1">
    <citation type="submission" date="2022-01" db="EMBL/GenBank/DDBJ databases">
        <authorList>
            <person name="Jo J.-H."/>
            <person name="Im W.-T."/>
        </authorList>
    </citation>
    <scope>NUCLEOTIDE SEQUENCE</scope>
    <source>
        <strain evidence="12">XY25</strain>
    </source>
</reference>
<protein>
    <recommendedName>
        <fullName evidence="3">histidine kinase</fullName>
        <ecNumber evidence="3">2.7.13.3</ecNumber>
    </recommendedName>
</protein>
<gene>
    <name evidence="12" type="ORF">LZ012_09260</name>
</gene>
<dbReference type="Gene3D" id="1.10.287.130">
    <property type="match status" value="1"/>
</dbReference>
<dbReference type="PROSITE" id="PS50109">
    <property type="entry name" value="HIS_KIN"/>
    <property type="match status" value="1"/>
</dbReference>
<evidence type="ECO:0000256" key="9">
    <source>
        <dbReference type="ARBA" id="ARBA00023012"/>
    </source>
</evidence>
<dbReference type="InterPro" id="IPR003661">
    <property type="entry name" value="HisK_dim/P_dom"/>
</dbReference>
<evidence type="ECO:0000313" key="13">
    <source>
        <dbReference type="Proteomes" id="UP001165384"/>
    </source>
</evidence>
<keyword evidence="4" id="KW-0597">Phosphoprotein</keyword>
<feature type="domain" description="HAMP" evidence="11">
    <location>
        <begin position="174"/>
        <end position="226"/>
    </location>
</feature>
<comment type="catalytic activity">
    <reaction evidence="1">
        <text>ATP + protein L-histidine = ADP + protein N-phospho-L-histidine.</text>
        <dbReference type="EC" id="2.7.13.3"/>
    </reaction>
</comment>
<evidence type="ECO:0000313" key="12">
    <source>
        <dbReference type="EMBL" id="MCG2577185.1"/>
    </source>
</evidence>
<dbReference type="Gene3D" id="6.10.340.10">
    <property type="match status" value="1"/>
</dbReference>
<dbReference type="EMBL" id="JAKLTN010000002">
    <property type="protein sequence ID" value="MCG2577185.1"/>
    <property type="molecule type" value="Genomic_DNA"/>
</dbReference>
<dbReference type="InterPro" id="IPR036890">
    <property type="entry name" value="HATPase_C_sf"/>
</dbReference>
<dbReference type="GO" id="GO:0005524">
    <property type="term" value="F:ATP binding"/>
    <property type="evidence" value="ECO:0007669"/>
    <property type="project" value="UniProtKB-KW"/>
</dbReference>
<evidence type="ECO:0000256" key="6">
    <source>
        <dbReference type="ARBA" id="ARBA00022741"/>
    </source>
</evidence>
<evidence type="ECO:0000256" key="2">
    <source>
        <dbReference type="ARBA" id="ARBA00004370"/>
    </source>
</evidence>
<keyword evidence="5" id="KW-0808">Transferase</keyword>
<dbReference type="CDD" id="cd06225">
    <property type="entry name" value="HAMP"/>
    <property type="match status" value="1"/>
</dbReference>
<dbReference type="Proteomes" id="UP001165384">
    <property type="component" value="Unassembled WGS sequence"/>
</dbReference>
<feature type="domain" description="Histidine kinase" evidence="10">
    <location>
        <begin position="250"/>
        <end position="467"/>
    </location>
</feature>
<dbReference type="SUPFAM" id="SSF55874">
    <property type="entry name" value="ATPase domain of HSP90 chaperone/DNA topoisomerase II/histidine kinase"/>
    <property type="match status" value="1"/>
</dbReference>
<proteinExistence type="predicted"/>
<dbReference type="CDD" id="cd00082">
    <property type="entry name" value="HisKA"/>
    <property type="match status" value="1"/>
</dbReference>
<evidence type="ECO:0000256" key="3">
    <source>
        <dbReference type="ARBA" id="ARBA00012438"/>
    </source>
</evidence>
<evidence type="ECO:0000256" key="7">
    <source>
        <dbReference type="ARBA" id="ARBA00022777"/>
    </source>
</evidence>
<dbReference type="Pfam" id="PF02518">
    <property type="entry name" value="HATPase_c"/>
    <property type="match status" value="1"/>
</dbReference>
<keyword evidence="9" id="KW-0902">Two-component regulatory system</keyword>
<evidence type="ECO:0000256" key="5">
    <source>
        <dbReference type="ARBA" id="ARBA00022679"/>
    </source>
</evidence>